<dbReference type="Proteomes" id="UP000004221">
    <property type="component" value="Unassembled WGS sequence"/>
</dbReference>
<evidence type="ECO:0000256" key="1">
    <source>
        <dbReference type="SAM" id="MobiDB-lite"/>
    </source>
</evidence>
<name>I4EH54_9BACT</name>
<evidence type="ECO:0000313" key="3">
    <source>
        <dbReference type="Proteomes" id="UP000004221"/>
    </source>
</evidence>
<evidence type="ECO:0000313" key="2">
    <source>
        <dbReference type="EMBL" id="CCF84016.1"/>
    </source>
</evidence>
<protein>
    <submittedName>
        <fullName evidence="2">Uncharacterized protein</fullName>
    </submittedName>
</protein>
<organism evidence="2 3">
    <name type="scientific">Nitrolancea hollandica Lb</name>
    <dbReference type="NCBI Taxonomy" id="1129897"/>
    <lineage>
        <taxon>Bacteria</taxon>
        <taxon>Pseudomonadati</taxon>
        <taxon>Thermomicrobiota</taxon>
        <taxon>Thermomicrobia</taxon>
        <taxon>Sphaerobacterales</taxon>
        <taxon>Sphaerobacterineae</taxon>
        <taxon>Sphaerobacteraceae</taxon>
        <taxon>Nitrolancea</taxon>
    </lineage>
</organism>
<keyword evidence="3" id="KW-1185">Reference proteome</keyword>
<accession>I4EH54</accession>
<dbReference type="EMBL" id="CAGS01000225">
    <property type="protein sequence ID" value="CCF84016.1"/>
    <property type="molecule type" value="Genomic_DNA"/>
</dbReference>
<reference evidence="2 3" key="1">
    <citation type="journal article" date="2012" name="ISME J.">
        <title>Nitrification expanded: discovery, physiology and genomics of a nitrite-oxidizing bacterium from the phylum Chloroflexi.</title>
        <authorList>
            <person name="Sorokin D.Y."/>
            <person name="Lucker S."/>
            <person name="Vejmelkova D."/>
            <person name="Kostrikina N.A."/>
            <person name="Kleerebezem R."/>
            <person name="Rijpstra W.I."/>
            <person name="Damste J.S."/>
            <person name="Le Paslier D."/>
            <person name="Muyzer G."/>
            <person name="Wagner M."/>
            <person name="van Loosdrecht M.C."/>
            <person name="Daims H."/>
        </authorList>
    </citation>
    <scope>NUCLEOTIDE SEQUENCE [LARGE SCALE GENOMIC DNA]</scope>
    <source>
        <strain evidence="3">none</strain>
    </source>
</reference>
<comment type="caution">
    <text evidence="2">The sequence shown here is derived from an EMBL/GenBank/DDBJ whole genome shotgun (WGS) entry which is preliminary data.</text>
</comment>
<proteinExistence type="predicted"/>
<feature type="compositionally biased region" description="Low complexity" evidence="1">
    <location>
        <begin position="38"/>
        <end position="48"/>
    </location>
</feature>
<sequence length="64" mass="6684">MVRFRRALQSNLLPRMGAVVPAPEGCETPSAPERGEAPVEAVAAPPAAMSSIPTHNDPLPSYSS</sequence>
<dbReference type="AlphaFoldDB" id="I4EH54"/>
<gene>
    <name evidence="2" type="ORF">NITHO_3000010</name>
</gene>
<feature type="region of interest" description="Disordered" evidence="1">
    <location>
        <begin position="22"/>
        <end position="64"/>
    </location>
</feature>